<reference evidence="1 2" key="1">
    <citation type="submission" date="2019-11" db="EMBL/GenBank/DDBJ databases">
        <title>P. haliotis isolates from Z. marina roots.</title>
        <authorList>
            <person name="Cohen M."/>
            <person name="Jospin G."/>
            <person name="Eisen J.A."/>
            <person name="Coil D.A."/>
        </authorList>
    </citation>
    <scope>NUCLEOTIDE SEQUENCE [LARGE SCALE GENOMIC DNA]</scope>
    <source>
        <strain evidence="1 2">UCD-MCMsp1aY</strain>
    </source>
</reference>
<dbReference type="OrthoDB" id="5592666at2"/>
<comment type="caution">
    <text evidence="1">The sequence shown here is derived from an EMBL/GenBank/DDBJ whole genome shotgun (WGS) entry which is preliminary data.</text>
</comment>
<accession>A0A6N8FF57</accession>
<dbReference type="SUPFAM" id="SSF117074">
    <property type="entry name" value="Hypothetical protein PA1324"/>
    <property type="match status" value="1"/>
</dbReference>
<dbReference type="EMBL" id="WOCD01000005">
    <property type="protein sequence ID" value="MUH73620.1"/>
    <property type="molecule type" value="Genomic_DNA"/>
</dbReference>
<proteinExistence type="predicted"/>
<gene>
    <name evidence="1" type="ORF">GNP35_14670</name>
</gene>
<dbReference type="PROSITE" id="PS51257">
    <property type="entry name" value="PROKAR_LIPOPROTEIN"/>
    <property type="match status" value="1"/>
</dbReference>
<protein>
    <recommendedName>
        <fullName evidence="3">Lipoprotein</fullName>
    </recommendedName>
</protein>
<organism evidence="1 2">
    <name type="scientific">Psychrosphaera haliotis</name>
    <dbReference type="NCBI Taxonomy" id="555083"/>
    <lineage>
        <taxon>Bacteria</taxon>
        <taxon>Pseudomonadati</taxon>
        <taxon>Pseudomonadota</taxon>
        <taxon>Gammaproteobacteria</taxon>
        <taxon>Alteromonadales</taxon>
        <taxon>Pseudoalteromonadaceae</taxon>
        <taxon>Psychrosphaera</taxon>
    </lineage>
</organism>
<dbReference type="RefSeq" id="WP_155697012.1">
    <property type="nucleotide sequence ID" value="NZ_WOCD01000005.1"/>
</dbReference>
<keyword evidence="2" id="KW-1185">Reference proteome</keyword>
<evidence type="ECO:0008006" key="3">
    <source>
        <dbReference type="Google" id="ProtNLM"/>
    </source>
</evidence>
<evidence type="ECO:0000313" key="1">
    <source>
        <dbReference type="EMBL" id="MUH73620.1"/>
    </source>
</evidence>
<dbReference type="Proteomes" id="UP000439994">
    <property type="component" value="Unassembled WGS sequence"/>
</dbReference>
<sequence>MNKTKLSIACLLTLSVLTGCSKSSKSSDEQIVIVTEDKSVAVSGKAIDGYIVGGTVFLDINGNGIADASEPQKITEEGGDYLFDVPEKDAACLAYSAIIVDVPVGAIDEGSEEEGVARHEVTDPYQIVLQPTFEPITEADFTNGLVRNISPLTTVIWQAIEQNYPREIEEKHCDYLKEHNEAVTELKTEIEDTLRGLVSYYNLSAEQMYADFIADKDSDAFHIAQDIVKGLKAAYKLKTELRAEYPEGEVRVFVSRDQEKDEYFNVEDGWYRDVVVFHDTGYFSEDVKLVSDEQLNEVDYVLTHLDRTDKAWNDQALNGELSVRKDVYRDPNGEYRCSNIERIEFKENDIRYELSNSFGSLTFDTFEECVNDSLDDPYERSFRISYDIDSTYYFGVFFFREAQSRFTELAEWVDVENKTDLDSSEMIDVLKLMPYRWDDEVSIDTSLWRKRKDQGNVQLDVENGTDWTRATTQSDGTTVYECSADGENWTSCEG</sequence>
<name>A0A6N8FF57_9GAMM</name>
<evidence type="ECO:0000313" key="2">
    <source>
        <dbReference type="Proteomes" id="UP000439994"/>
    </source>
</evidence>
<dbReference type="AlphaFoldDB" id="A0A6N8FF57"/>